<keyword evidence="4" id="KW-0411">Iron-sulfur</keyword>
<dbReference type="Pfam" id="PF13247">
    <property type="entry name" value="Fer4_11"/>
    <property type="match status" value="1"/>
</dbReference>
<evidence type="ECO:0000313" key="7">
    <source>
        <dbReference type="EMBL" id="SPF33729.1"/>
    </source>
</evidence>
<name>A0A2U3K291_9BACT</name>
<dbReference type="Pfam" id="PF12797">
    <property type="entry name" value="Fer4_2"/>
    <property type="match status" value="1"/>
</dbReference>
<evidence type="ECO:0000313" key="8">
    <source>
        <dbReference type="Proteomes" id="UP000238701"/>
    </source>
</evidence>
<dbReference type="PANTHER" id="PTHR43177">
    <property type="entry name" value="PROTEIN NRFC"/>
    <property type="match status" value="1"/>
</dbReference>
<dbReference type="InterPro" id="IPR017900">
    <property type="entry name" value="4Fe4S_Fe_S_CS"/>
</dbReference>
<reference evidence="8" key="1">
    <citation type="submission" date="2018-02" db="EMBL/GenBank/DDBJ databases">
        <authorList>
            <person name="Hausmann B."/>
        </authorList>
    </citation>
    <scope>NUCLEOTIDE SEQUENCE [LARGE SCALE GENOMIC DNA]</scope>
    <source>
        <strain evidence="8">Peat soil MAG SbA1</strain>
    </source>
</reference>
<dbReference type="Proteomes" id="UP000238701">
    <property type="component" value="Unassembled WGS sequence"/>
</dbReference>
<gene>
    <name evidence="7" type="primary">ttrB</name>
    <name evidence="7" type="ORF">SBA1_120083</name>
</gene>
<dbReference type="SUPFAM" id="SSF54862">
    <property type="entry name" value="4Fe-4S ferredoxins"/>
    <property type="match status" value="1"/>
</dbReference>
<dbReference type="GO" id="GO:0046872">
    <property type="term" value="F:metal ion binding"/>
    <property type="evidence" value="ECO:0007669"/>
    <property type="project" value="UniProtKB-KW"/>
</dbReference>
<keyword evidence="2" id="KW-0479">Metal-binding</keyword>
<dbReference type="AlphaFoldDB" id="A0A2U3K291"/>
<dbReference type="CDD" id="cd10551">
    <property type="entry name" value="PsrB"/>
    <property type="match status" value="1"/>
</dbReference>
<evidence type="ECO:0000256" key="3">
    <source>
        <dbReference type="ARBA" id="ARBA00023004"/>
    </source>
</evidence>
<evidence type="ECO:0000256" key="2">
    <source>
        <dbReference type="ARBA" id="ARBA00022723"/>
    </source>
</evidence>
<dbReference type="InterPro" id="IPR050954">
    <property type="entry name" value="ET_IronSulfur_Cluster-Binding"/>
</dbReference>
<evidence type="ECO:0000256" key="4">
    <source>
        <dbReference type="ARBA" id="ARBA00023014"/>
    </source>
</evidence>
<evidence type="ECO:0000256" key="5">
    <source>
        <dbReference type="SAM" id="SignalP"/>
    </source>
</evidence>
<feature type="chain" id="PRO_5015439186" evidence="5">
    <location>
        <begin position="25"/>
        <end position="243"/>
    </location>
</feature>
<keyword evidence="1" id="KW-0004">4Fe-4S</keyword>
<feature type="domain" description="4Fe-4S ferredoxin-type" evidence="6">
    <location>
        <begin position="40"/>
        <end position="69"/>
    </location>
</feature>
<protein>
    <submittedName>
        <fullName evidence="7">Tetrathionate reductase subunit B</fullName>
    </submittedName>
</protein>
<feature type="domain" description="4Fe-4S ferredoxin-type" evidence="6">
    <location>
        <begin position="139"/>
        <end position="168"/>
    </location>
</feature>
<accession>A0A2U3K291</accession>
<evidence type="ECO:0000256" key="1">
    <source>
        <dbReference type="ARBA" id="ARBA00022485"/>
    </source>
</evidence>
<feature type="domain" description="4Fe-4S ferredoxin-type" evidence="6">
    <location>
        <begin position="107"/>
        <end position="138"/>
    </location>
</feature>
<evidence type="ECO:0000259" key="6">
    <source>
        <dbReference type="PROSITE" id="PS51379"/>
    </source>
</evidence>
<dbReference type="Gene3D" id="3.30.70.20">
    <property type="match status" value="2"/>
</dbReference>
<dbReference type="EMBL" id="OMOD01000024">
    <property type="protein sequence ID" value="SPF33729.1"/>
    <property type="molecule type" value="Genomic_DNA"/>
</dbReference>
<dbReference type="PANTHER" id="PTHR43177:SF3">
    <property type="entry name" value="PROTEIN NRFC HOMOLOG"/>
    <property type="match status" value="1"/>
</dbReference>
<dbReference type="OrthoDB" id="9810688at2"/>
<feature type="signal peptide" evidence="5">
    <location>
        <begin position="1"/>
        <end position="24"/>
    </location>
</feature>
<proteinExistence type="predicted"/>
<keyword evidence="3" id="KW-0408">Iron</keyword>
<dbReference type="PROSITE" id="PS51379">
    <property type="entry name" value="4FE4S_FER_2"/>
    <property type="match status" value="3"/>
</dbReference>
<keyword evidence="5" id="KW-0732">Signal</keyword>
<dbReference type="PROSITE" id="PS00198">
    <property type="entry name" value="4FE4S_FER_1"/>
    <property type="match status" value="1"/>
</dbReference>
<dbReference type="GO" id="GO:0051539">
    <property type="term" value="F:4 iron, 4 sulfur cluster binding"/>
    <property type="evidence" value="ECO:0007669"/>
    <property type="project" value="UniProtKB-KW"/>
</dbReference>
<dbReference type="InterPro" id="IPR017896">
    <property type="entry name" value="4Fe4S_Fe-S-bd"/>
</dbReference>
<organism evidence="7 8">
    <name type="scientific">Candidatus Sulfotelmatobacter kueseliae</name>
    <dbReference type="NCBI Taxonomy" id="2042962"/>
    <lineage>
        <taxon>Bacteria</taxon>
        <taxon>Pseudomonadati</taxon>
        <taxon>Acidobacteriota</taxon>
        <taxon>Terriglobia</taxon>
        <taxon>Terriglobales</taxon>
        <taxon>Candidatus Korobacteraceae</taxon>
        <taxon>Candidatus Sulfotelmatobacter</taxon>
    </lineage>
</organism>
<sequence length="243" mass="26963">MDITRRRLLVLLPAAAVAWKYVLAGTPEASPNYKLTEHWWSMLIDIPKCIGCGSCVRACAEENDVPEGYFRTWIERYHVADWKIERPEVESPNGGKQGFPPNENAGGKNFFVPKLCNHCADSPCTQVCPVGATFVTPDGVVLVDKTYCLGCRYCVQACPYGCRFINPKTNTAEKCSLCYHRITKGLTTACCEVCPTGARQLADLKNPNDPIHEFLRTHSVQILKPHMATGAKVFYNGMDGSVR</sequence>